<dbReference type="EMBL" id="BAIV01000030">
    <property type="protein sequence ID" value="GAE85681.1"/>
    <property type="molecule type" value="Genomic_DNA"/>
</dbReference>
<dbReference type="AlphaFoldDB" id="W4UXK2"/>
<organism evidence="1 2">
    <name type="scientific">Bacteroides reticulotermitis JCM 10512</name>
    <dbReference type="NCBI Taxonomy" id="1445607"/>
    <lineage>
        <taxon>Bacteria</taxon>
        <taxon>Pseudomonadati</taxon>
        <taxon>Bacteroidota</taxon>
        <taxon>Bacteroidia</taxon>
        <taxon>Bacteroidales</taxon>
        <taxon>Bacteroidaceae</taxon>
        <taxon>Bacteroides</taxon>
    </lineage>
</organism>
<sequence>MQTFEEFDEHIDIYSEIFISNGTILTCNYNRERKDGKEYNIIIENEKEKIVIWHMKMAYSNKKELYAKKQRYLLLTSCYRPPHIASKEP</sequence>
<keyword evidence="2" id="KW-1185">Reference proteome</keyword>
<evidence type="ECO:0000313" key="1">
    <source>
        <dbReference type="EMBL" id="GAE85681.1"/>
    </source>
</evidence>
<gene>
    <name evidence="1" type="ORF">JCM10512_4134</name>
</gene>
<name>W4UXK2_9BACE</name>
<accession>W4UXK2</accession>
<protein>
    <submittedName>
        <fullName evidence="1">Uncharacterized protein</fullName>
    </submittedName>
</protein>
<dbReference type="Proteomes" id="UP000019131">
    <property type="component" value="Unassembled WGS sequence"/>
</dbReference>
<proteinExistence type="predicted"/>
<reference evidence="1 2" key="1">
    <citation type="journal article" date="2014" name="Genome Announc.">
        <title>Draft Genome Sequence of Bacteroides reticulotermitis Strain JCM 10512T, Isolated from the Gut of a Termite.</title>
        <authorList>
            <person name="Yuki M."/>
            <person name="Oshima K."/>
            <person name="Suda W."/>
            <person name="Sakamoto M."/>
            <person name="Iida T."/>
            <person name="Hattori M."/>
            <person name="Ohkuma M."/>
        </authorList>
    </citation>
    <scope>NUCLEOTIDE SEQUENCE [LARGE SCALE GENOMIC DNA]</scope>
    <source>
        <strain evidence="1 2">JCM 10512</strain>
    </source>
</reference>
<evidence type="ECO:0000313" key="2">
    <source>
        <dbReference type="Proteomes" id="UP000019131"/>
    </source>
</evidence>
<comment type="caution">
    <text evidence="1">The sequence shown here is derived from an EMBL/GenBank/DDBJ whole genome shotgun (WGS) entry which is preliminary data.</text>
</comment>